<comment type="subcellular location">
    <subcellularLocation>
        <location evidence="1">Cell outer membrane</location>
    </subcellularLocation>
</comment>
<dbReference type="PANTHER" id="PTHR38776:SF1">
    <property type="entry name" value="MLTA-INTERACTING PROTEIN-RELATED"/>
    <property type="match status" value="1"/>
</dbReference>
<accession>A0ABN1A114</accession>
<keyword evidence="8" id="KW-1185">Reference proteome</keyword>
<protein>
    <submittedName>
        <fullName evidence="7">MipA/OmpV family protein</fullName>
    </submittedName>
</protein>
<evidence type="ECO:0000256" key="5">
    <source>
        <dbReference type="ARBA" id="ARBA00023237"/>
    </source>
</evidence>
<dbReference type="PANTHER" id="PTHR38776">
    <property type="entry name" value="MLTA-INTERACTING PROTEIN-RELATED"/>
    <property type="match status" value="1"/>
</dbReference>
<evidence type="ECO:0000256" key="2">
    <source>
        <dbReference type="ARBA" id="ARBA00005722"/>
    </source>
</evidence>
<evidence type="ECO:0000256" key="4">
    <source>
        <dbReference type="ARBA" id="ARBA00023136"/>
    </source>
</evidence>
<reference evidence="7 8" key="1">
    <citation type="journal article" date="2019" name="Int. J. Syst. Evol. Microbiol.">
        <title>The Global Catalogue of Microorganisms (GCM) 10K type strain sequencing project: providing services to taxonomists for standard genome sequencing and annotation.</title>
        <authorList>
            <consortium name="The Broad Institute Genomics Platform"/>
            <consortium name="The Broad Institute Genome Sequencing Center for Infectious Disease"/>
            <person name="Wu L."/>
            <person name="Ma J."/>
        </authorList>
    </citation>
    <scope>NUCLEOTIDE SEQUENCE [LARGE SCALE GENOMIC DNA]</scope>
    <source>
        <strain evidence="7 8">JCM 14162</strain>
    </source>
</reference>
<evidence type="ECO:0000313" key="8">
    <source>
        <dbReference type="Proteomes" id="UP001500713"/>
    </source>
</evidence>
<organism evidence="7 8">
    <name type="scientific">Parasphingorhabdus litoris</name>
    <dbReference type="NCBI Taxonomy" id="394733"/>
    <lineage>
        <taxon>Bacteria</taxon>
        <taxon>Pseudomonadati</taxon>
        <taxon>Pseudomonadota</taxon>
        <taxon>Alphaproteobacteria</taxon>
        <taxon>Sphingomonadales</taxon>
        <taxon>Sphingomonadaceae</taxon>
        <taxon>Parasphingorhabdus</taxon>
    </lineage>
</organism>
<comment type="similarity">
    <text evidence="2">Belongs to the MipA/OmpV family.</text>
</comment>
<dbReference type="Pfam" id="PF06629">
    <property type="entry name" value="MipA"/>
    <property type="match status" value="1"/>
</dbReference>
<evidence type="ECO:0000256" key="1">
    <source>
        <dbReference type="ARBA" id="ARBA00004442"/>
    </source>
</evidence>
<keyword evidence="5" id="KW-0998">Cell outer membrane</keyword>
<dbReference type="Proteomes" id="UP001500713">
    <property type="component" value="Unassembled WGS sequence"/>
</dbReference>
<feature type="signal peptide" evidence="6">
    <location>
        <begin position="1"/>
        <end position="22"/>
    </location>
</feature>
<evidence type="ECO:0000256" key="3">
    <source>
        <dbReference type="ARBA" id="ARBA00022729"/>
    </source>
</evidence>
<dbReference type="EMBL" id="BAAAEM010000002">
    <property type="protein sequence ID" value="GAA0464965.1"/>
    <property type="molecule type" value="Genomic_DNA"/>
</dbReference>
<gene>
    <name evidence="7" type="ORF">GCM10009096_01860</name>
</gene>
<feature type="chain" id="PRO_5046258004" evidence="6">
    <location>
        <begin position="23"/>
        <end position="285"/>
    </location>
</feature>
<dbReference type="InterPro" id="IPR010583">
    <property type="entry name" value="MipA"/>
</dbReference>
<keyword evidence="4" id="KW-0472">Membrane</keyword>
<keyword evidence="3 6" id="KW-0732">Signal</keyword>
<sequence length="285" mass="30183">MNKTYFSTAVAGACLLAFPAQAEESQDSSISNTVAADEPGQDDKSDGDIHGFFAIGSGAVPAFDGAKKYQLVPLMLADVEWQGLVLEVRGLSARLDLFGPSQFQLGPIVNFRGKRDSADDGKGKVKLLDDVDSAVEVGGFIGYRFGGNEYGQGEVAVDVSVAKDVSDGHEGVIGTAQISYVAYRSQKLFVNLDAQATFADDKYMNAYFGVSSEEAARSGLPSYEAEEGIRDVGAGVTVGYQFSRRWGLIARAGASHYLGDAKDSPIVDEGSKIQAIGGLAVSFRF</sequence>
<comment type="caution">
    <text evidence="7">The sequence shown here is derived from an EMBL/GenBank/DDBJ whole genome shotgun (WGS) entry which is preliminary data.</text>
</comment>
<evidence type="ECO:0000313" key="7">
    <source>
        <dbReference type="EMBL" id="GAA0464965.1"/>
    </source>
</evidence>
<evidence type="ECO:0000256" key="6">
    <source>
        <dbReference type="SAM" id="SignalP"/>
    </source>
</evidence>
<proteinExistence type="inferred from homology"/>
<dbReference type="RefSeq" id="WP_229954255.1">
    <property type="nucleotide sequence ID" value="NZ_BAAAEM010000002.1"/>
</dbReference>
<name>A0ABN1A114_9SPHN</name>